<organism evidence="2">
    <name type="scientific">uncultured Thermomicrobiales bacterium</name>
    <dbReference type="NCBI Taxonomy" id="1645740"/>
    <lineage>
        <taxon>Bacteria</taxon>
        <taxon>Pseudomonadati</taxon>
        <taxon>Thermomicrobiota</taxon>
        <taxon>Thermomicrobia</taxon>
        <taxon>Thermomicrobiales</taxon>
        <taxon>environmental samples</taxon>
    </lineage>
</organism>
<sequence length="148" mass="16611">DFLARQYDNGNLGDRRGRDLAGCRFLHGVVRRRHPRYSRFLLRSGDAGRCESLDAVPDDHAAAHLGEHPDRRGLHRDHRARHVRAGAGHDGRRTEPIDRGRRAVHVRSGVWSQLLGLRDGCRCRPVDPDPDPLGGHASQHLPGDLRVL</sequence>
<accession>A0A6J4V3J2</accession>
<name>A0A6J4V3J2_9BACT</name>
<evidence type="ECO:0000313" key="2">
    <source>
        <dbReference type="EMBL" id="CAA9564325.1"/>
    </source>
</evidence>
<feature type="region of interest" description="Disordered" evidence="1">
    <location>
        <begin position="63"/>
        <end position="95"/>
    </location>
</feature>
<proteinExistence type="predicted"/>
<protein>
    <submittedName>
        <fullName evidence="2">ABC transporter, permease protein 1 (Cluster 1, maltose/g3p/polyamine/iron)</fullName>
    </submittedName>
</protein>
<reference evidence="2" key="1">
    <citation type="submission" date="2020-02" db="EMBL/GenBank/DDBJ databases">
        <authorList>
            <person name="Meier V. D."/>
        </authorList>
    </citation>
    <scope>NUCLEOTIDE SEQUENCE</scope>
    <source>
        <strain evidence="2">AVDCRST_MAG33</strain>
    </source>
</reference>
<feature type="non-terminal residue" evidence="2">
    <location>
        <position position="148"/>
    </location>
</feature>
<dbReference type="EMBL" id="CADCWK010000213">
    <property type="protein sequence ID" value="CAA9564325.1"/>
    <property type="molecule type" value="Genomic_DNA"/>
</dbReference>
<feature type="compositionally biased region" description="Basic and acidic residues" evidence="1">
    <location>
        <begin position="63"/>
        <end position="72"/>
    </location>
</feature>
<feature type="compositionally biased region" description="Basic residues" evidence="1">
    <location>
        <begin position="73"/>
        <end position="84"/>
    </location>
</feature>
<evidence type="ECO:0000256" key="1">
    <source>
        <dbReference type="SAM" id="MobiDB-lite"/>
    </source>
</evidence>
<gene>
    <name evidence="2" type="ORF">AVDCRST_MAG33-1933</name>
</gene>
<dbReference type="AlphaFoldDB" id="A0A6J4V3J2"/>
<feature type="non-terminal residue" evidence="2">
    <location>
        <position position="1"/>
    </location>
</feature>
<feature type="region of interest" description="Disordered" evidence="1">
    <location>
        <begin position="129"/>
        <end position="148"/>
    </location>
</feature>